<dbReference type="SUPFAM" id="SSF47336">
    <property type="entry name" value="ACP-like"/>
    <property type="match status" value="1"/>
</dbReference>
<dbReference type="SMART" id="SM00823">
    <property type="entry name" value="PKS_PP"/>
    <property type="match status" value="1"/>
</dbReference>
<dbReference type="NCBIfam" id="TIGR01733">
    <property type="entry name" value="AA-adenyl-dom"/>
    <property type="match status" value="1"/>
</dbReference>
<sequence length="606" mass="64741">MDQQSLPTLHDAVAAQAARTPDAVAVVDGSSALTYRDLMARAEALAGALADRGVGVDDTVAVLLDRSVTLAAALLGIMRAGAAYLPLETSTPPVRARQIIEDARAAVVLAADDTCIAELRAAGLDVVHPDSSAAAGSPPRVNGANLCAVYYTSGSTGRPKGVACTHEGWLNRLTWMQHRHGLRPGETVLHKTTLTFDDSAVELFWPLIVGGRVAMLPPRLHRDPRAIIEAAVEYQAVHLSFVPAMLELFLETLTPADLARLSALRSVLSSGEALRPALAARFFACFGARVSLDNTWGATEVSIDSTCHVCGPADGEATTAAVSLGRPIDRNEVLVLDGNLDPVADGEPGDLYIGGVGLARGYLHDPRRTADAFRPHPFRQGERLYRTGDRGWRGRDGLLHFLDRQDRQVKIRGVRIELGEVETVLRGCPGVADIAATVWQATPTDKRIACFVVTADATVTAATLREYAAQRLPAYAIPSSIAVIEHLPRLPSGKLDRQALPTPAAPEPVEYVVPRTPTEDAIARIWADVLGARRVGATDDFFVLGGHSLLAVRATARMIRAFGTEIPVSLIFESPTVDQAALRVEELVLASVRALTDEDAIRMASS</sequence>
<keyword evidence="1" id="KW-0596">Phosphopantetheine</keyword>
<evidence type="ECO:0000256" key="2">
    <source>
        <dbReference type="ARBA" id="ARBA00022553"/>
    </source>
</evidence>
<dbReference type="InterPro" id="IPR020806">
    <property type="entry name" value="PKS_PP-bd"/>
</dbReference>
<feature type="domain" description="Carrier" evidence="3">
    <location>
        <begin position="513"/>
        <end position="588"/>
    </location>
</feature>
<dbReference type="PROSITE" id="PS00455">
    <property type="entry name" value="AMP_BINDING"/>
    <property type="match status" value="1"/>
</dbReference>
<reference evidence="4 5" key="1">
    <citation type="submission" date="2019-12" db="EMBL/GenBank/DDBJ databases">
        <title>Whole genome sequencing of endophytic Actinobacterium Micromonospora sp. MPMI6T.</title>
        <authorList>
            <person name="Evv R."/>
            <person name="Podile A.R."/>
        </authorList>
    </citation>
    <scope>NUCLEOTIDE SEQUENCE [LARGE SCALE GENOMIC DNA]</scope>
    <source>
        <strain evidence="4 5">MPMI6</strain>
    </source>
</reference>
<dbReference type="InterPro" id="IPR010071">
    <property type="entry name" value="AA_adenyl_dom"/>
</dbReference>
<dbReference type="InterPro" id="IPR000873">
    <property type="entry name" value="AMP-dep_synth/lig_dom"/>
</dbReference>
<keyword evidence="5" id="KW-1185">Reference proteome</keyword>
<dbReference type="Pfam" id="PF00501">
    <property type="entry name" value="AMP-binding"/>
    <property type="match status" value="1"/>
</dbReference>
<dbReference type="SUPFAM" id="SSF56801">
    <property type="entry name" value="Acetyl-CoA synthetase-like"/>
    <property type="match status" value="1"/>
</dbReference>
<dbReference type="CDD" id="cd05930">
    <property type="entry name" value="A_NRPS"/>
    <property type="match status" value="1"/>
</dbReference>
<proteinExistence type="predicted"/>
<comment type="caution">
    <text evidence="4">The sequence shown here is derived from an EMBL/GenBank/DDBJ whole genome shotgun (WGS) entry which is preliminary data.</text>
</comment>
<dbReference type="InterPro" id="IPR036736">
    <property type="entry name" value="ACP-like_sf"/>
</dbReference>
<dbReference type="InterPro" id="IPR020845">
    <property type="entry name" value="AMP-binding_CS"/>
</dbReference>
<dbReference type="Pfam" id="PF13193">
    <property type="entry name" value="AMP-binding_C"/>
    <property type="match status" value="1"/>
</dbReference>
<evidence type="ECO:0000256" key="1">
    <source>
        <dbReference type="ARBA" id="ARBA00022450"/>
    </source>
</evidence>
<dbReference type="InterPro" id="IPR009081">
    <property type="entry name" value="PP-bd_ACP"/>
</dbReference>
<evidence type="ECO:0000313" key="4">
    <source>
        <dbReference type="EMBL" id="MBO4204432.1"/>
    </source>
</evidence>
<keyword evidence="2" id="KW-0597">Phosphoprotein</keyword>
<dbReference type="InterPro" id="IPR025110">
    <property type="entry name" value="AMP-bd_C"/>
</dbReference>
<dbReference type="InterPro" id="IPR042099">
    <property type="entry name" value="ANL_N_sf"/>
</dbReference>
<dbReference type="PANTHER" id="PTHR45527">
    <property type="entry name" value="NONRIBOSOMAL PEPTIDE SYNTHETASE"/>
    <property type="match status" value="1"/>
</dbReference>
<gene>
    <name evidence="4" type="ORF">GSF22_00155</name>
</gene>
<protein>
    <submittedName>
        <fullName evidence="4">Amino acid adenylation domain-containing protein</fullName>
    </submittedName>
</protein>
<dbReference type="Gene3D" id="3.40.50.12780">
    <property type="entry name" value="N-terminal domain of ligase-like"/>
    <property type="match status" value="1"/>
</dbReference>
<dbReference type="Gene3D" id="1.10.1200.10">
    <property type="entry name" value="ACP-like"/>
    <property type="match status" value="1"/>
</dbReference>
<evidence type="ECO:0000259" key="3">
    <source>
        <dbReference type="PROSITE" id="PS50075"/>
    </source>
</evidence>
<dbReference type="InterPro" id="IPR045851">
    <property type="entry name" value="AMP-bd_C_sf"/>
</dbReference>
<dbReference type="EMBL" id="WVUH01000001">
    <property type="protein sequence ID" value="MBO4204432.1"/>
    <property type="molecule type" value="Genomic_DNA"/>
</dbReference>
<dbReference type="PROSITE" id="PS50075">
    <property type="entry name" value="CARRIER"/>
    <property type="match status" value="1"/>
</dbReference>
<organism evidence="4 5">
    <name type="scientific">Micromonospora echinofusca</name>
    <dbReference type="NCBI Taxonomy" id="47858"/>
    <lineage>
        <taxon>Bacteria</taxon>
        <taxon>Bacillati</taxon>
        <taxon>Actinomycetota</taxon>
        <taxon>Actinomycetes</taxon>
        <taxon>Micromonosporales</taxon>
        <taxon>Micromonosporaceae</taxon>
        <taxon>Micromonospora</taxon>
    </lineage>
</organism>
<dbReference type="Proteomes" id="UP000823521">
    <property type="component" value="Unassembled WGS sequence"/>
</dbReference>
<dbReference type="Pfam" id="PF00550">
    <property type="entry name" value="PP-binding"/>
    <property type="match status" value="1"/>
</dbReference>
<dbReference type="Gene3D" id="3.30.300.30">
    <property type="match status" value="1"/>
</dbReference>
<accession>A0ABS3VIU3</accession>
<dbReference type="PANTHER" id="PTHR45527:SF1">
    <property type="entry name" value="FATTY ACID SYNTHASE"/>
    <property type="match status" value="1"/>
</dbReference>
<evidence type="ECO:0000313" key="5">
    <source>
        <dbReference type="Proteomes" id="UP000823521"/>
    </source>
</evidence>
<name>A0ABS3VIU3_MICEH</name>